<dbReference type="Proteomes" id="UP000606786">
    <property type="component" value="Unassembled WGS sequence"/>
</dbReference>
<sequence length="134" mass="15654">MERKGDVSTRVLRMQEPQPQFRLKQLGTGQKNINSWYTPLTRRGRSEPPVVIERVRVAAQWGLTIFGAFCLAEKPDCLNCDATFLERSLQVLHIQVLYHKLFITRIYNKVKLNVQYIQTISSEVDQISFQMKKK</sequence>
<dbReference type="EMBL" id="CAJHJT010000001">
    <property type="protein sequence ID" value="CAD6993847.1"/>
    <property type="molecule type" value="Genomic_DNA"/>
</dbReference>
<organism evidence="1 2">
    <name type="scientific">Ceratitis capitata</name>
    <name type="common">Mediterranean fruit fly</name>
    <name type="synonym">Tephritis capitata</name>
    <dbReference type="NCBI Taxonomy" id="7213"/>
    <lineage>
        <taxon>Eukaryota</taxon>
        <taxon>Metazoa</taxon>
        <taxon>Ecdysozoa</taxon>
        <taxon>Arthropoda</taxon>
        <taxon>Hexapoda</taxon>
        <taxon>Insecta</taxon>
        <taxon>Pterygota</taxon>
        <taxon>Neoptera</taxon>
        <taxon>Endopterygota</taxon>
        <taxon>Diptera</taxon>
        <taxon>Brachycera</taxon>
        <taxon>Muscomorpha</taxon>
        <taxon>Tephritoidea</taxon>
        <taxon>Tephritidae</taxon>
        <taxon>Ceratitis</taxon>
        <taxon>Ceratitis</taxon>
    </lineage>
</organism>
<name>A0A811U785_CERCA</name>
<accession>A0A811U785</accession>
<evidence type="ECO:0000313" key="2">
    <source>
        <dbReference type="Proteomes" id="UP000606786"/>
    </source>
</evidence>
<reference evidence="1" key="1">
    <citation type="submission" date="2020-11" db="EMBL/GenBank/DDBJ databases">
        <authorList>
            <person name="Whitehead M."/>
        </authorList>
    </citation>
    <scope>NUCLEOTIDE SEQUENCE</scope>
    <source>
        <strain evidence="1">EGII</strain>
    </source>
</reference>
<protein>
    <submittedName>
        <fullName evidence="1">(Mediterranean fruit fly) hypothetical protein</fullName>
    </submittedName>
</protein>
<comment type="caution">
    <text evidence="1">The sequence shown here is derived from an EMBL/GenBank/DDBJ whole genome shotgun (WGS) entry which is preliminary data.</text>
</comment>
<proteinExistence type="predicted"/>
<evidence type="ECO:0000313" key="1">
    <source>
        <dbReference type="EMBL" id="CAD6993847.1"/>
    </source>
</evidence>
<gene>
    <name evidence="1" type="ORF">CCAP1982_LOCUS2643</name>
</gene>
<dbReference type="AlphaFoldDB" id="A0A811U785"/>
<keyword evidence="2" id="KW-1185">Reference proteome</keyword>